<comment type="caution">
    <text evidence="1">The sequence shown here is derived from an EMBL/GenBank/DDBJ whole genome shotgun (WGS) entry which is preliminary data.</text>
</comment>
<reference evidence="1" key="1">
    <citation type="submission" date="2022-12" db="EMBL/GenBank/DDBJ databases">
        <title>Genome sequence of HCMS5-2.</title>
        <authorList>
            <person name="Woo H."/>
        </authorList>
    </citation>
    <scope>NUCLEOTIDE SEQUENCE</scope>
    <source>
        <strain evidence="1">HCMS5-2</strain>
    </source>
</reference>
<accession>A0ABT4LBX0</accession>
<keyword evidence="2" id="KW-1185">Reference proteome</keyword>
<dbReference type="RefSeq" id="WP_269427375.1">
    <property type="nucleotide sequence ID" value="NZ_JAPWGM010000003.1"/>
</dbReference>
<evidence type="ECO:0000313" key="2">
    <source>
        <dbReference type="Proteomes" id="UP001144347"/>
    </source>
</evidence>
<gene>
    <name evidence="1" type="ORF">O0955_09845</name>
</gene>
<dbReference type="Proteomes" id="UP001144347">
    <property type="component" value="Unassembled WGS sequence"/>
</dbReference>
<sequence>MRFPEDFLHYVWQFRSFDFNELKTTTNEDLKILKPGLLNKNAGPDFSHAKIKIGETLWAGNVEIHLKSSDWLKHNHQIDLSYENVILHVVFENDAIIKRIDGTILPVLELKNRIPDALIEKYASLFLTLTDFPCSAQIRNVDGFIVNSFLSRTLLERFEVKTNAVLENLNELNGNWDETFYRFIARNFGFKVNALPFELFSKAISQNIYAKHKDNAFQIEALVFGTAGFLSGQFEEEYPQKLQGEFKYLRKKYKIKPLEVSIWKFMRMRPQNFPTIRLAQFAALIVKANHLFSKVMTIKDTLSLRSLFENLPVNEYWKTHYHFKKEAQPVTTQIGKTSIDNILLNTVALFLFAYGKHTDTQFYISRAIKLLENLPAEKNAITDKFVEAGLKIDNAFASQGILQLKKQYCDQKKCLSCGIGIKILKQA</sequence>
<evidence type="ECO:0000313" key="1">
    <source>
        <dbReference type="EMBL" id="MCZ4244304.1"/>
    </source>
</evidence>
<dbReference type="EMBL" id="JAPWGM010000003">
    <property type="protein sequence ID" value="MCZ4244304.1"/>
    <property type="molecule type" value="Genomic_DNA"/>
</dbReference>
<name>A0ABT4LBX0_9SPHI</name>
<organism evidence="1 2">
    <name type="scientific">Pedobacter punctiformis</name>
    <dbReference type="NCBI Taxonomy" id="3004097"/>
    <lineage>
        <taxon>Bacteria</taxon>
        <taxon>Pseudomonadati</taxon>
        <taxon>Bacteroidota</taxon>
        <taxon>Sphingobacteriia</taxon>
        <taxon>Sphingobacteriales</taxon>
        <taxon>Sphingobacteriaceae</taxon>
        <taxon>Pedobacter</taxon>
    </lineage>
</organism>
<dbReference type="InterPro" id="IPR021272">
    <property type="entry name" value="DUF2851"/>
</dbReference>
<dbReference type="Pfam" id="PF11013">
    <property type="entry name" value="DUF2851"/>
    <property type="match status" value="1"/>
</dbReference>
<proteinExistence type="predicted"/>
<protein>
    <submittedName>
        <fullName evidence="1">DUF2851 family protein</fullName>
    </submittedName>
</protein>